<name>A0AAW2YWX6_9EUKA</name>
<gene>
    <name evidence="3" type="ORF">AKO1_012650</name>
</gene>
<reference evidence="3 4" key="1">
    <citation type="submission" date="2024-03" db="EMBL/GenBank/DDBJ databases">
        <title>The Acrasis kona genome and developmental transcriptomes reveal deep origins of eukaryotic multicellular pathways.</title>
        <authorList>
            <person name="Sheikh S."/>
            <person name="Fu C.-J."/>
            <person name="Brown M.W."/>
            <person name="Baldauf S.L."/>
        </authorList>
    </citation>
    <scope>NUCLEOTIDE SEQUENCE [LARGE SCALE GENOMIC DNA]</scope>
    <source>
        <strain evidence="3 4">ATCC MYA-3509</strain>
    </source>
</reference>
<dbReference type="PANTHER" id="PTHR47396:SF1">
    <property type="entry name" value="ATP-DEPENDENT HELICASE IRC3-RELATED"/>
    <property type="match status" value="1"/>
</dbReference>
<dbReference type="Proteomes" id="UP001431209">
    <property type="component" value="Unassembled WGS sequence"/>
</dbReference>
<organism evidence="3 4">
    <name type="scientific">Acrasis kona</name>
    <dbReference type="NCBI Taxonomy" id="1008807"/>
    <lineage>
        <taxon>Eukaryota</taxon>
        <taxon>Discoba</taxon>
        <taxon>Heterolobosea</taxon>
        <taxon>Tetramitia</taxon>
        <taxon>Eutetramitia</taxon>
        <taxon>Acrasidae</taxon>
        <taxon>Acrasis</taxon>
    </lineage>
</organism>
<feature type="domain" description="Helicase ATP-binding" evidence="1">
    <location>
        <begin position="128"/>
        <end position="314"/>
    </location>
</feature>
<dbReference type="GO" id="GO:0005524">
    <property type="term" value="F:ATP binding"/>
    <property type="evidence" value="ECO:0007669"/>
    <property type="project" value="InterPro"/>
</dbReference>
<dbReference type="InterPro" id="IPR014001">
    <property type="entry name" value="Helicase_ATP-bd"/>
</dbReference>
<dbReference type="GO" id="GO:0005829">
    <property type="term" value="C:cytosol"/>
    <property type="evidence" value="ECO:0007669"/>
    <property type="project" value="TreeGrafter"/>
</dbReference>
<dbReference type="PROSITE" id="PS51194">
    <property type="entry name" value="HELICASE_CTER"/>
    <property type="match status" value="1"/>
</dbReference>
<dbReference type="SUPFAM" id="SSF52540">
    <property type="entry name" value="P-loop containing nucleoside triphosphate hydrolases"/>
    <property type="match status" value="1"/>
</dbReference>
<dbReference type="Gene3D" id="3.40.50.300">
    <property type="entry name" value="P-loop containing nucleotide triphosphate hydrolases"/>
    <property type="match status" value="2"/>
</dbReference>
<dbReference type="SMART" id="SM00490">
    <property type="entry name" value="HELICc"/>
    <property type="match status" value="1"/>
</dbReference>
<comment type="caution">
    <text evidence="3">The sequence shown here is derived from an EMBL/GenBank/DDBJ whole genome shotgun (WGS) entry which is preliminary data.</text>
</comment>
<evidence type="ECO:0000259" key="1">
    <source>
        <dbReference type="PROSITE" id="PS51192"/>
    </source>
</evidence>
<dbReference type="PROSITE" id="PS51192">
    <property type="entry name" value="HELICASE_ATP_BIND_1"/>
    <property type="match status" value="1"/>
</dbReference>
<dbReference type="InterPro" id="IPR050742">
    <property type="entry name" value="Helicase_Restrict-Modif_Enz"/>
</dbReference>
<dbReference type="InterPro" id="IPR006935">
    <property type="entry name" value="Helicase/UvrB_N"/>
</dbReference>
<dbReference type="InterPro" id="IPR027417">
    <property type="entry name" value="P-loop_NTPase"/>
</dbReference>
<dbReference type="InterPro" id="IPR001650">
    <property type="entry name" value="Helicase_C-like"/>
</dbReference>
<evidence type="ECO:0000313" key="3">
    <source>
        <dbReference type="EMBL" id="KAL0481206.1"/>
    </source>
</evidence>
<dbReference type="AlphaFoldDB" id="A0AAW2YWX6"/>
<evidence type="ECO:0000313" key="4">
    <source>
        <dbReference type="Proteomes" id="UP001431209"/>
    </source>
</evidence>
<dbReference type="Pfam" id="PF04851">
    <property type="entry name" value="ResIII"/>
    <property type="match status" value="1"/>
</dbReference>
<dbReference type="Pfam" id="PF00271">
    <property type="entry name" value="Helicase_C"/>
    <property type="match status" value="1"/>
</dbReference>
<dbReference type="SMART" id="SM00487">
    <property type="entry name" value="DEXDc"/>
    <property type="match status" value="1"/>
</dbReference>
<feature type="domain" description="Helicase C-terminal" evidence="2">
    <location>
        <begin position="395"/>
        <end position="550"/>
    </location>
</feature>
<evidence type="ECO:0000259" key="2">
    <source>
        <dbReference type="PROSITE" id="PS51194"/>
    </source>
</evidence>
<dbReference type="PANTHER" id="PTHR47396">
    <property type="entry name" value="TYPE I RESTRICTION ENZYME ECOKI R PROTEIN"/>
    <property type="match status" value="1"/>
</dbReference>
<accession>A0AAW2YWX6</accession>
<proteinExistence type="predicted"/>
<keyword evidence="4" id="KW-1185">Reference proteome</keyword>
<sequence length="574" mass="65665">MRLNNFVDVFNELRTGTLSKSQVSKFLIERSKATKRPLFILEDQSGEQDDSEIMKTVIENSPASCLYNPPPPSPDVLEVPDATQLAPQIPILNYDDISHLDNHFPDLIDGRFVSSEFQTVILNHMQAVRDFTGHKNGVIVLATGLGKTVLVILDIEREISKHKEKLNKKVYCNMIVKQPSQPGAKRRLLFVKPNTPAKDKFNFRLLFLVHSKQIRDEASRKFKQHFGKLDYRKESFLVVDESITTFDRIPKNIVDTCTHCIVDEVHHLLAHTYNRVHETLSKSSCMKYMLGITATLTHRHDPSGDGIKAMFSNVLYIDLPWTLAKTLGCFPNVEYLECLDTLTRDKDVPTYSQLYKEFTQHKNVNIFLSRLEKSLSSLGMSSDEQVKSKLTSAYIVQTLLNYCAARVDCGLPQKKKILIFADSITKADSIAELINKQNRVPMTASSVHYKVGKRCDQIFDNFRNGKLTVLVNVMMINEGYDMPNIDCVVMCRLTESEIVFTQQMGRGLRKDHSNPDKEVCIIDLALNLRRRWKRISEDLDKSDLSNLICSFWSIDNFCDTPVESDFEKNKNRII</sequence>
<protein>
    <submittedName>
        <fullName evidence="3">Uncharacterized protein</fullName>
    </submittedName>
</protein>
<dbReference type="GO" id="GO:0016787">
    <property type="term" value="F:hydrolase activity"/>
    <property type="evidence" value="ECO:0007669"/>
    <property type="project" value="InterPro"/>
</dbReference>
<dbReference type="EMBL" id="JAOPGA020000734">
    <property type="protein sequence ID" value="KAL0481206.1"/>
    <property type="molecule type" value="Genomic_DNA"/>
</dbReference>
<dbReference type="GO" id="GO:0003677">
    <property type="term" value="F:DNA binding"/>
    <property type="evidence" value="ECO:0007669"/>
    <property type="project" value="InterPro"/>
</dbReference>